<dbReference type="KEGG" id="tpi:TREPR_3891"/>
<dbReference type="Proteomes" id="UP000009223">
    <property type="component" value="Chromosome"/>
</dbReference>
<organism evidence="1 2">
    <name type="scientific">Treponema primitia (strain ATCC BAA-887 / DSM 12427 / ZAS-2)</name>
    <dbReference type="NCBI Taxonomy" id="545694"/>
    <lineage>
        <taxon>Bacteria</taxon>
        <taxon>Pseudomonadati</taxon>
        <taxon>Spirochaetota</taxon>
        <taxon>Spirochaetia</taxon>
        <taxon>Spirochaetales</taxon>
        <taxon>Treponemataceae</taxon>
        <taxon>Treponema</taxon>
    </lineage>
</organism>
<reference evidence="2" key="1">
    <citation type="submission" date="2009-12" db="EMBL/GenBank/DDBJ databases">
        <title>Complete sequence of Treponema primitia strain ZAS-2.</title>
        <authorList>
            <person name="Tetu S.G."/>
            <person name="Matson E."/>
            <person name="Ren Q."/>
            <person name="Seshadri R."/>
            <person name="Elbourne L."/>
            <person name="Hassan K.A."/>
            <person name="Durkin A."/>
            <person name="Radune D."/>
            <person name="Mohamoud Y."/>
            <person name="Shay R."/>
            <person name="Jin S."/>
            <person name="Zhang X."/>
            <person name="Lucey K."/>
            <person name="Ballor N.R."/>
            <person name="Ottesen E."/>
            <person name="Rosenthal R."/>
            <person name="Allen A."/>
            <person name="Leadbetter J.R."/>
            <person name="Paulsen I.T."/>
        </authorList>
    </citation>
    <scope>NUCLEOTIDE SEQUENCE [LARGE SCALE GENOMIC DNA]</scope>
    <source>
        <strain evidence="2">ATCC BAA-887 / DSM 12427 / ZAS-2</strain>
    </source>
</reference>
<reference evidence="1 2" key="2">
    <citation type="journal article" date="2011" name="ISME J.">
        <title>RNA-seq reveals cooperative metabolic interactions between two termite-gut spirochete species in co-culture.</title>
        <authorList>
            <person name="Rosenthal A.Z."/>
            <person name="Matson E.G."/>
            <person name="Eldar A."/>
            <person name="Leadbetter J.R."/>
        </authorList>
    </citation>
    <scope>NUCLEOTIDE SEQUENCE [LARGE SCALE GENOMIC DNA]</scope>
    <source>
        <strain evidence="2">ATCC BAA-887 / DSM 12427 / ZAS-2</strain>
    </source>
</reference>
<evidence type="ECO:0000313" key="1">
    <source>
        <dbReference type="EMBL" id="AEF85250.1"/>
    </source>
</evidence>
<dbReference type="EMBL" id="CP001843">
    <property type="protein sequence ID" value="AEF85250.1"/>
    <property type="molecule type" value="Genomic_DNA"/>
</dbReference>
<dbReference type="AlphaFoldDB" id="F5YP07"/>
<evidence type="ECO:0000313" key="2">
    <source>
        <dbReference type="Proteomes" id="UP000009223"/>
    </source>
</evidence>
<sequence length="150" mass="17212">MKIQLPAFRKQAYGFPDQGCKIFPAFPPVERPNLFQGFDGVIAIRRFPCAIPSAFRMGAFELDSSACDYGQFHHIKMPQQFDRVFPLPVPGRGEKLIQDLGLLFLLFCPPIPRCIFLRQLQSCTHGYPHFDLRPLLSDGIVCYFWVSFLK</sequence>
<accession>F5YP07</accession>
<keyword evidence="2" id="KW-1185">Reference proteome</keyword>
<dbReference type="HOGENOM" id="CLU_1739705_0_0_12"/>
<gene>
    <name evidence="1" type="ordered locus">TREPR_3891</name>
</gene>
<name>F5YP07_TREPZ</name>
<proteinExistence type="predicted"/>
<protein>
    <submittedName>
        <fullName evidence="1">Uncharacterized protein</fullName>
    </submittedName>
</protein>